<dbReference type="AlphaFoldDB" id="B5Y8C7"/>
<dbReference type="Pfam" id="PF04101">
    <property type="entry name" value="Glyco_tran_28_C"/>
    <property type="match status" value="1"/>
</dbReference>
<dbReference type="Proteomes" id="UP000001732">
    <property type="component" value="Chromosome"/>
</dbReference>
<dbReference type="EC" id="2.4.1.-" evidence="5"/>
<name>B5Y8C7_COPPD</name>
<feature type="domain" description="Glycosyl transferase family 28 C-terminal" evidence="4">
    <location>
        <begin position="139"/>
        <end position="274"/>
    </location>
</feature>
<dbReference type="KEGG" id="cpo:COPRO5265_0676"/>
<protein>
    <submittedName>
        <fullName evidence="5">UDP-N-acetylglucosamine-N-acetylmuramyl-(Pentapeptide) pyrophosphoryl-undecaprenol N-acetylglucosamine transferase</fullName>
        <ecNumber evidence="5">2.4.1.-</ecNumber>
    </submittedName>
</protein>
<dbReference type="GO" id="GO:0016758">
    <property type="term" value="F:hexosyltransferase activity"/>
    <property type="evidence" value="ECO:0007669"/>
    <property type="project" value="InterPro"/>
</dbReference>
<evidence type="ECO:0000313" key="5">
    <source>
        <dbReference type="EMBL" id="ACI17419.1"/>
    </source>
</evidence>
<dbReference type="InterPro" id="IPR007235">
    <property type="entry name" value="Glyco_trans_28_C"/>
</dbReference>
<proteinExistence type="predicted"/>
<dbReference type="CDD" id="cd03785">
    <property type="entry name" value="GT28_MurG"/>
    <property type="match status" value="1"/>
</dbReference>
<sequence>MVLVVGGASAGHNIPAQIMGNLLKEAGVDVTFYKPNEKVPWNDVKAVLATGSRKSLPTALQAKLRGKKLILHEQNVIPGRANRFMAGMADLIFLAFEESRVFFHSHDWNKLVFVGMPVREPTTDAEELKKKMRVQKPLLLVTGGSQGSAFLNFLTKEVLMGLRDKYFIVHQCGSLEDERFMQGYIRAQSLPDLQNYVAAADVVIARSGSSTLHECLHFGTQAIFFPMAYSTDRHQWANAEVFKQKYGYPFFWEHVVKPSELLSQVEELLGKGRRNPVEVFNSSDFVEAVRRVVS</sequence>
<dbReference type="HOGENOM" id="CLU_037404_2_1_9"/>
<dbReference type="CAZy" id="GT28">
    <property type="family name" value="Glycosyltransferase Family 28"/>
</dbReference>
<accession>B5Y8C7</accession>
<reference evidence="5 6" key="2">
    <citation type="journal article" date="2014" name="Genome Announc.">
        <title>Complete Genome Sequence of Coprothermobacter proteolyticus DSM 5265.</title>
        <authorList>
            <person name="Alexiev A."/>
            <person name="Coil D.A."/>
            <person name="Badger J.H."/>
            <person name="Enticknap J."/>
            <person name="Ward N."/>
            <person name="Robb F.T."/>
            <person name="Eisen J.A."/>
        </authorList>
    </citation>
    <scope>NUCLEOTIDE SEQUENCE [LARGE SCALE GENOMIC DNA]</scope>
    <source>
        <strain evidence="6">ATCC 35245 / DSM 5265 / OCM 4 / BT</strain>
    </source>
</reference>
<dbReference type="Pfam" id="PF03033">
    <property type="entry name" value="Glyco_transf_28"/>
    <property type="match status" value="1"/>
</dbReference>
<dbReference type="PANTHER" id="PTHR21015:SF22">
    <property type="entry name" value="GLYCOSYLTRANSFERASE"/>
    <property type="match status" value="1"/>
</dbReference>
<dbReference type="OrthoDB" id="9808936at2"/>
<dbReference type="GO" id="GO:0005975">
    <property type="term" value="P:carbohydrate metabolic process"/>
    <property type="evidence" value="ECO:0007669"/>
    <property type="project" value="InterPro"/>
</dbReference>
<dbReference type="InterPro" id="IPR004276">
    <property type="entry name" value="GlycoTrans_28_N"/>
</dbReference>
<evidence type="ECO:0000256" key="1">
    <source>
        <dbReference type="ARBA" id="ARBA00022676"/>
    </source>
</evidence>
<reference evidence="6" key="1">
    <citation type="submission" date="2008-08" db="EMBL/GenBank/DDBJ databases">
        <title>The complete genome sequence of Coprothermobacter proteolyticus strain ATCC 5245 / DSM 5265 / BT.</title>
        <authorList>
            <person name="Dodson R.J."/>
            <person name="Durkin A.S."/>
            <person name="Wu M."/>
            <person name="Eisen J."/>
            <person name="Sutton G."/>
        </authorList>
    </citation>
    <scope>NUCLEOTIDE SEQUENCE [LARGE SCALE GENOMIC DNA]</scope>
    <source>
        <strain evidence="6">ATCC 35245 / DSM 5265 / OCM 4 / BT</strain>
    </source>
</reference>
<dbReference type="RefSeq" id="WP_012544071.1">
    <property type="nucleotide sequence ID" value="NC_011295.1"/>
</dbReference>
<evidence type="ECO:0000256" key="2">
    <source>
        <dbReference type="ARBA" id="ARBA00022679"/>
    </source>
</evidence>
<keyword evidence="1 5" id="KW-0328">Glycosyltransferase</keyword>
<gene>
    <name evidence="5" type="ordered locus">COPRO5265_0676</name>
</gene>
<dbReference type="STRING" id="309798.COPRO5265_0676"/>
<organism evidence="5 6">
    <name type="scientific">Coprothermobacter proteolyticus (strain ATCC 35245 / DSM 5265 / OCM 4 / BT)</name>
    <dbReference type="NCBI Taxonomy" id="309798"/>
    <lineage>
        <taxon>Bacteria</taxon>
        <taxon>Pseudomonadati</taxon>
        <taxon>Coprothermobacterota</taxon>
        <taxon>Coprothermobacteria</taxon>
        <taxon>Coprothermobacterales</taxon>
        <taxon>Coprothermobacteraceae</taxon>
        <taxon>Coprothermobacter</taxon>
    </lineage>
</organism>
<evidence type="ECO:0000259" key="3">
    <source>
        <dbReference type="Pfam" id="PF03033"/>
    </source>
</evidence>
<keyword evidence="6" id="KW-1185">Reference proteome</keyword>
<dbReference type="PANTHER" id="PTHR21015">
    <property type="entry name" value="UDP-N-ACETYLGLUCOSAMINE--N-ACETYLMURAMYL-(PENTAPEPTIDE) PYROPHOSPHORYL-UNDECAPRENOL N-ACETYLGLUCOSAMINE TRANSFERASE 1"/>
    <property type="match status" value="1"/>
</dbReference>
<evidence type="ECO:0000313" key="6">
    <source>
        <dbReference type="Proteomes" id="UP000001732"/>
    </source>
</evidence>
<dbReference type="GO" id="GO:1901137">
    <property type="term" value="P:carbohydrate derivative biosynthetic process"/>
    <property type="evidence" value="ECO:0007669"/>
    <property type="project" value="UniProtKB-ARBA"/>
</dbReference>
<dbReference type="Gene3D" id="3.40.50.2000">
    <property type="entry name" value="Glycogen Phosphorylase B"/>
    <property type="match status" value="2"/>
</dbReference>
<feature type="domain" description="Glycosyltransferase family 28 N-terminal" evidence="3">
    <location>
        <begin position="45"/>
        <end position="92"/>
    </location>
</feature>
<dbReference type="EMBL" id="CP001145">
    <property type="protein sequence ID" value="ACI17419.1"/>
    <property type="molecule type" value="Genomic_DNA"/>
</dbReference>
<dbReference type="SUPFAM" id="SSF53756">
    <property type="entry name" value="UDP-Glycosyltransferase/glycogen phosphorylase"/>
    <property type="match status" value="1"/>
</dbReference>
<keyword evidence="2 5" id="KW-0808">Transferase</keyword>
<evidence type="ECO:0000259" key="4">
    <source>
        <dbReference type="Pfam" id="PF04101"/>
    </source>
</evidence>
<dbReference type="eggNOG" id="COG0707">
    <property type="taxonomic scope" value="Bacteria"/>
</dbReference>